<comment type="caution">
    <text evidence="1">The sequence shown here is derived from an EMBL/GenBank/DDBJ whole genome shotgun (WGS) entry which is preliminary data.</text>
</comment>
<organism evidence="1 2">
    <name type="scientific">Kibdelosporangium banguiense</name>
    <dbReference type="NCBI Taxonomy" id="1365924"/>
    <lineage>
        <taxon>Bacteria</taxon>
        <taxon>Bacillati</taxon>
        <taxon>Actinomycetota</taxon>
        <taxon>Actinomycetes</taxon>
        <taxon>Pseudonocardiales</taxon>
        <taxon>Pseudonocardiaceae</taxon>
        <taxon>Kibdelosporangium</taxon>
    </lineage>
</organism>
<evidence type="ECO:0000313" key="1">
    <source>
        <dbReference type="EMBL" id="MBP2321493.1"/>
    </source>
</evidence>
<gene>
    <name evidence="1" type="ORF">JOF56_001878</name>
</gene>
<reference evidence="1 2" key="1">
    <citation type="submission" date="2021-03" db="EMBL/GenBank/DDBJ databases">
        <title>Sequencing the genomes of 1000 actinobacteria strains.</title>
        <authorList>
            <person name="Klenk H.-P."/>
        </authorList>
    </citation>
    <scope>NUCLEOTIDE SEQUENCE [LARGE SCALE GENOMIC DNA]</scope>
    <source>
        <strain evidence="1 2">DSM 46670</strain>
    </source>
</reference>
<dbReference type="EMBL" id="JAGINW010000001">
    <property type="protein sequence ID" value="MBP2321493.1"/>
    <property type="molecule type" value="Genomic_DNA"/>
</dbReference>
<protein>
    <submittedName>
        <fullName evidence="1">Uncharacterized protein</fullName>
    </submittedName>
</protein>
<proteinExistence type="predicted"/>
<keyword evidence="2" id="KW-1185">Reference proteome</keyword>
<evidence type="ECO:0000313" key="2">
    <source>
        <dbReference type="Proteomes" id="UP001519332"/>
    </source>
</evidence>
<dbReference type="Proteomes" id="UP001519332">
    <property type="component" value="Unassembled WGS sequence"/>
</dbReference>
<accession>A0ABS4TAQ7</accession>
<sequence>MKDPRCGPSPQHEVLEDGTWYDRTPLLLVPTTPVIETIHLNSVVQPGGRTSLLSSLFKAVAK</sequence>
<name>A0ABS4TAQ7_9PSEU</name>